<dbReference type="KEGG" id="emv:HQR01_08940"/>
<evidence type="ECO:0008006" key="4">
    <source>
        <dbReference type="Google" id="ProtNLM"/>
    </source>
</evidence>
<reference evidence="2 3" key="1">
    <citation type="submission" date="2020-05" db="EMBL/GenBank/DDBJ databases">
        <title>Erythrobacter mangrovi sp. nov., isolated from rhizosphere soil of mangrove plant (Kandelia candel).</title>
        <authorList>
            <person name="Ye Y.H."/>
        </authorList>
    </citation>
    <scope>NUCLEOTIDE SEQUENCE [LARGE SCALE GENOMIC DNA]</scope>
    <source>
        <strain evidence="2 3">EB310</strain>
    </source>
</reference>
<keyword evidence="1" id="KW-1133">Transmembrane helix</keyword>
<name>A0A7D4ATY8_9SPHN</name>
<accession>A0A7D4ATY8</accession>
<proteinExistence type="predicted"/>
<feature type="transmembrane region" description="Helical" evidence="1">
    <location>
        <begin position="185"/>
        <end position="207"/>
    </location>
</feature>
<protein>
    <recommendedName>
        <fullName evidence="4">Metal-dependent hydrolase</fullName>
    </recommendedName>
</protein>
<dbReference type="EMBL" id="CP053921">
    <property type="protein sequence ID" value="QKG71477.1"/>
    <property type="molecule type" value="Genomic_DNA"/>
</dbReference>
<feature type="transmembrane region" description="Helical" evidence="1">
    <location>
        <begin position="132"/>
        <end position="152"/>
    </location>
</feature>
<feature type="transmembrane region" description="Helical" evidence="1">
    <location>
        <begin position="64"/>
        <end position="86"/>
    </location>
</feature>
<feature type="transmembrane region" description="Helical" evidence="1">
    <location>
        <begin position="93"/>
        <end position="112"/>
    </location>
</feature>
<evidence type="ECO:0000313" key="3">
    <source>
        <dbReference type="Proteomes" id="UP000504693"/>
    </source>
</evidence>
<sequence length="226" mass="24967">MFIGHFAPAFVARAVTDEAPRLGTLFIAAQLIDWAFFTFAIFGVEHMRIVPGITAMNPLDLYHMPFTHSLLGSLVFAIGFGVLVFAMSRNVSAATWAAVVVVSHWFLDLLVHRPDLTLAGGDHKIGLGLWNAPQIAIPLELGITLLAFWWYWRRTKGPIVPPLVLIGTMLVFQAINWFGPQPVEAGIGMYVLALVSYGILTALAYWLDETRWHKSLVGLAVASARR</sequence>
<keyword evidence="1" id="KW-0812">Transmembrane</keyword>
<feature type="transmembrane region" description="Helical" evidence="1">
    <location>
        <begin position="159"/>
        <end position="179"/>
    </location>
</feature>
<feature type="transmembrane region" description="Helical" evidence="1">
    <location>
        <begin position="22"/>
        <end position="44"/>
    </location>
</feature>
<keyword evidence="1" id="KW-0472">Membrane</keyword>
<evidence type="ECO:0000313" key="2">
    <source>
        <dbReference type="EMBL" id="QKG71477.1"/>
    </source>
</evidence>
<organism evidence="2 3">
    <name type="scientific">Erythrobacter mangrovi</name>
    <dbReference type="NCBI Taxonomy" id="2739433"/>
    <lineage>
        <taxon>Bacteria</taxon>
        <taxon>Pseudomonadati</taxon>
        <taxon>Pseudomonadota</taxon>
        <taxon>Alphaproteobacteria</taxon>
        <taxon>Sphingomonadales</taxon>
        <taxon>Erythrobacteraceae</taxon>
        <taxon>Erythrobacter/Porphyrobacter group</taxon>
        <taxon>Erythrobacter</taxon>
    </lineage>
</organism>
<keyword evidence="3" id="KW-1185">Reference proteome</keyword>
<dbReference type="Proteomes" id="UP000504693">
    <property type="component" value="Chromosome"/>
</dbReference>
<gene>
    <name evidence="2" type="ORF">HQR01_08940</name>
</gene>
<dbReference type="RefSeq" id="WP_173214432.1">
    <property type="nucleotide sequence ID" value="NZ_CP053921.1"/>
</dbReference>
<evidence type="ECO:0000256" key="1">
    <source>
        <dbReference type="SAM" id="Phobius"/>
    </source>
</evidence>
<dbReference type="AlphaFoldDB" id="A0A7D4ATY8"/>